<dbReference type="EMBL" id="WNXD01000001">
    <property type="protein sequence ID" value="MBB2145489.1"/>
    <property type="molecule type" value="Genomic_DNA"/>
</dbReference>
<reference evidence="1" key="1">
    <citation type="submission" date="2019-11" db="EMBL/GenBank/DDBJ databases">
        <title>Description of Pedobacter sp. LMG 31464T.</title>
        <authorList>
            <person name="Carlier A."/>
            <person name="Qi S."/>
            <person name="Vandamme P."/>
        </authorList>
    </citation>
    <scope>NUCLEOTIDE SEQUENCE</scope>
    <source>
        <strain evidence="1">LMG 31464</strain>
    </source>
</reference>
<gene>
    <name evidence="1" type="ORF">GM921_08345</name>
</gene>
<comment type="caution">
    <text evidence="1">The sequence shown here is derived from an EMBL/GenBank/DDBJ whole genome shotgun (WGS) entry which is preliminary data.</text>
</comment>
<evidence type="ECO:0000313" key="2">
    <source>
        <dbReference type="Proteomes" id="UP000601055"/>
    </source>
</evidence>
<dbReference type="RefSeq" id="WP_182922138.1">
    <property type="nucleotide sequence ID" value="NZ_WNXD01000001.1"/>
</dbReference>
<protein>
    <submittedName>
        <fullName evidence="1">Uncharacterized protein</fullName>
    </submittedName>
</protein>
<name>A0A923DWV8_9SPHI</name>
<organism evidence="1 2">
    <name type="scientific">Pedobacter planticolens</name>
    <dbReference type="NCBI Taxonomy" id="2679964"/>
    <lineage>
        <taxon>Bacteria</taxon>
        <taxon>Pseudomonadati</taxon>
        <taxon>Bacteroidota</taxon>
        <taxon>Sphingobacteriia</taxon>
        <taxon>Sphingobacteriales</taxon>
        <taxon>Sphingobacteriaceae</taxon>
        <taxon>Pedobacter</taxon>
    </lineage>
</organism>
<keyword evidence="2" id="KW-1185">Reference proteome</keyword>
<accession>A0A923DWV8</accession>
<proteinExistence type="predicted"/>
<evidence type="ECO:0000313" key="1">
    <source>
        <dbReference type="EMBL" id="MBB2145489.1"/>
    </source>
</evidence>
<dbReference type="AlphaFoldDB" id="A0A923DWV8"/>
<sequence>MKKRDLFVHSNNIMELLSCKETKSFREMRKIKKLLGITAPRQITVDHACFYYGITEEQYWRTQQRGNKDKPTDGAG</sequence>
<dbReference type="Proteomes" id="UP000601055">
    <property type="component" value="Unassembled WGS sequence"/>
</dbReference>